<dbReference type="Proteomes" id="UP000225706">
    <property type="component" value="Unassembled WGS sequence"/>
</dbReference>
<dbReference type="InterPro" id="IPR058912">
    <property type="entry name" value="HTH_animal"/>
</dbReference>
<dbReference type="Pfam" id="PF26215">
    <property type="entry name" value="HTH_animal"/>
    <property type="match status" value="1"/>
</dbReference>
<proteinExistence type="predicted"/>
<dbReference type="SUPFAM" id="SSF56672">
    <property type="entry name" value="DNA/RNA polymerases"/>
    <property type="match status" value="1"/>
</dbReference>
<dbReference type="InterPro" id="IPR000477">
    <property type="entry name" value="RT_dom"/>
</dbReference>
<dbReference type="PANTHER" id="PTHR21301">
    <property type="entry name" value="REVERSE TRANSCRIPTASE"/>
    <property type="match status" value="1"/>
</dbReference>
<dbReference type="AlphaFoldDB" id="A0A2B4S576"/>
<gene>
    <name evidence="2" type="ORF">AWC38_SpisGene11202</name>
</gene>
<dbReference type="InterPro" id="IPR043502">
    <property type="entry name" value="DNA/RNA_pol_sf"/>
</dbReference>
<dbReference type="OrthoDB" id="10011262at2759"/>
<evidence type="ECO:0000259" key="1">
    <source>
        <dbReference type="PROSITE" id="PS50878"/>
    </source>
</evidence>
<dbReference type="PROSITE" id="PS50878">
    <property type="entry name" value="RT_POL"/>
    <property type="match status" value="1"/>
</dbReference>
<dbReference type="Pfam" id="PF00078">
    <property type="entry name" value="RVT_1"/>
    <property type="match status" value="1"/>
</dbReference>
<dbReference type="PANTHER" id="PTHR21301:SF10">
    <property type="entry name" value="REVERSE TRANSCRIPTASE DOMAIN-CONTAINING PROTEIN"/>
    <property type="match status" value="1"/>
</dbReference>
<sequence length="492" mass="56976">MRPILSATGTYNYPLAKWLDKKLKSLSTNTYTISDIFQFSQDIRNTSIGVDHILVSYDVTALFTNVPAHETITILVEKDFSDNWFNDTYDLNLTKDQLRELHELATTNQLFQLDVTLYEQVEGVAMGSPLGSLLANTFMCSIEEKLEEKNELSSFYKRYVDDTLAIMPDLNEANIFLNKLNSCHRNLKFTMEIAKQNTIPFVGMNITKSGNRLETSFYRKSTNTGLLLYCHSHVDKRYKDCLLATMIHRAYQLSSTPTAFSAECNKLRSTFLNLDYPNVLINSAINKFLRNIDNIDAAKNTRGDTLSSIIVVPLPFKDQQSANSVKKQMKILSANIGIQIKPVFQTKKIDQILALKEKKPPIVNNQCVVYKFECDLCDADYVGSTKLQHKNGRKFIFQRYKFDNRWPRQTPGRFDDPDHNALCNNFPHWIRWKLPWTLHYLQEVRHQSSHSLTNRQPRLLQLIHRLHSDSYVSVLFIQWTRLALGDHRHNHL</sequence>
<feature type="domain" description="Reverse transcriptase" evidence="1">
    <location>
        <begin position="1"/>
        <end position="206"/>
    </location>
</feature>
<reference evidence="3" key="1">
    <citation type="journal article" date="2017" name="bioRxiv">
        <title>Comparative analysis of the genomes of Stylophora pistillata and Acropora digitifera provides evidence for extensive differences between species of corals.</title>
        <authorList>
            <person name="Voolstra C.R."/>
            <person name="Li Y."/>
            <person name="Liew Y.J."/>
            <person name="Baumgarten S."/>
            <person name="Zoccola D."/>
            <person name="Flot J.-F."/>
            <person name="Tambutte S."/>
            <person name="Allemand D."/>
            <person name="Aranda M."/>
        </authorList>
    </citation>
    <scope>NUCLEOTIDE SEQUENCE [LARGE SCALE GENOMIC DNA]</scope>
</reference>
<evidence type="ECO:0000313" key="2">
    <source>
        <dbReference type="EMBL" id="PFX24193.1"/>
    </source>
</evidence>
<comment type="caution">
    <text evidence="2">The sequence shown here is derived from an EMBL/GenBank/DDBJ whole genome shotgun (WGS) entry which is preliminary data.</text>
</comment>
<name>A0A2B4S576_STYPI</name>
<accession>A0A2B4S576</accession>
<organism evidence="2 3">
    <name type="scientific">Stylophora pistillata</name>
    <name type="common">Smooth cauliflower coral</name>
    <dbReference type="NCBI Taxonomy" id="50429"/>
    <lineage>
        <taxon>Eukaryota</taxon>
        <taxon>Metazoa</taxon>
        <taxon>Cnidaria</taxon>
        <taxon>Anthozoa</taxon>
        <taxon>Hexacorallia</taxon>
        <taxon>Scleractinia</taxon>
        <taxon>Astrocoeniina</taxon>
        <taxon>Pocilloporidae</taxon>
        <taxon>Stylophora</taxon>
    </lineage>
</organism>
<dbReference type="STRING" id="50429.A0A2B4S576"/>
<protein>
    <recommendedName>
        <fullName evidence="1">Reverse transcriptase domain-containing protein</fullName>
    </recommendedName>
</protein>
<evidence type="ECO:0000313" key="3">
    <source>
        <dbReference type="Proteomes" id="UP000225706"/>
    </source>
</evidence>
<dbReference type="EMBL" id="LSMT01000183">
    <property type="protein sequence ID" value="PFX24193.1"/>
    <property type="molecule type" value="Genomic_DNA"/>
</dbReference>
<keyword evidence="3" id="KW-1185">Reference proteome</keyword>